<gene>
    <name evidence="1" type="ORF">QI30_06450</name>
</gene>
<keyword evidence="2" id="KW-1185">Reference proteome</keyword>
<dbReference type="InterPro" id="IPR052927">
    <property type="entry name" value="DCC_oxidoreductase"/>
</dbReference>
<dbReference type="EMBL" id="JTFC01000026">
    <property type="protein sequence ID" value="RUS57217.1"/>
    <property type="molecule type" value="Genomic_DNA"/>
</dbReference>
<dbReference type="PANTHER" id="PTHR33639:SF2">
    <property type="entry name" value="DUF393 DOMAIN-CONTAINING PROTEIN"/>
    <property type="match status" value="1"/>
</dbReference>
<proteinExistence type="predicted"/>
<evidence type="ECO:0000313" key="2">
    <source>
        <dbReference type="Proteomes" id="UP000288623"/>
    </source>
</evidence>
<dbReference type="RefSeq" id="WP_126990115.1">
    <property type="nucleotide sequence ID" value="NZ_JTFC01000026.1"/>
</dbReference>
<accession>A0A433RV95</accession>
<dbReference type="PANTHER" id="PTHR33639">
    <property type="entry name" value="THIOL-DISULFIDE OXIDOREDUCTASE DCC"/>
    <property type="match status" value="1"/>
</dbReference>
<evidence type="ECO:0008006" key="3">
    <source>
        <dbReference type="Google" id="ProtNLM"/>
    </source>
</evidence>
<dbReference type="OrthoDB" id="9785438at2"/>
<reference evidence="1 2" key="1">
    <citation type="submission" date="2014-11" db="EMBL/GenBank/DDBJ databases">
        <title>Genome sequence and analysis of novel Kurthia sp.</title>
        <authorList>
            <person name="Lawson J.N."/>
            <person name="Gonzalez J.E."/>
            <person name="Rinauldi L."/>
            <person name="Xuan Z."/>
            <person name="Firman A."/>
            <person name="Shaddox L."/>
            <person name="Trudeau A."/>
            <person name="Shah S."/>
            <person name="Reiman D."/>
        </authorList>
    </citation>
    <scope>NUCLEOTIDE SEQUENCE [LARGE SCALE GENOMIC DNA]</scope>
    <source>
        <strain evidence="1 2">3B1D</strain>
    </source>
</reference>
<organism evidence="1 2">
    <name type="scientific">Candidatus Kurthia intestinigallinarum</name>
    <dbReference type="NCBI Taxonomy" id="1562256"/>
    <lineage>
        <taxon>Bacteria</taxon>
        <taxon>Bacillati</taxon>
        <taxon>Bacillota</taxon>
        <taxon>Bacilli</taxon>
        <taxon>Bacillales</taxon>
        <taxon>Caryophanaceae</taxon>
        <taxon>Kurthia</taxon>
    </lineage>
</organism>
<dbReference type="GO" id="GO:0015035">
    <property type="term" value="F:protein-disulfide reductase activity"/>
    <property type="evidence" value="ECO:0007669"/>
    <property type="project" value="InterPro"/>
</dbReference>
<dbReference type="Pfam" id="PF04134">
    <property type="entry name" value="DCC1-like"/>
    <property type="match status" value="1"/>
</dbReference>
<name>A0A433RV95_9BACL</name>
<dbReference type="InterPro" id="IPR007263">
    <property type="entry name" value="DCC1-like"/>
</dbReference>
<evidence type="ECO:0000313" key="1">
    <source>
        <dbReference type="EMBL" id="RUS57217.1"/>
    </source>
</evidence>
<dbReference type="AlphaFoldDB" id="A0A433RV95"/>
<protein>
    <recommendedName>
        <fullName evidence="3">Thiol-disulfide oxidoreductase</fullName>
    </recommendedName>
</protein>
<comment type="caution">
    <text evidence="1">The sequence shown here is derived from an EMBL/GenBank/DDBJ whole genome shotgun (WGS) entry which is preliminary data.</text>
</comment>
<dbReference type="Proteomes" id="UP000288623">
    <property type="component" value="Unassembled WGS sequence"/>
</dbReference>
<sequence>MSRPILFYDGDCGFCSSAVQFILDHETSESFLFAPLQGELAAQELPGVLVKDLNTVVVKHQNVIYTKSQAIFFVARYLKKPYHFMHFGKYIPKAFSNQMYDIVAKNRYSLSKVSKTCKIPSENERKRFIH</sequence>